<gene>
    <name evidence="3" type="ORF">HW115_01210</name>
</gene>
<dbReference type="AlphaFoldDB" id="A0A851GB83"/>
<evidence type="ECO:0000313" key="4">
    <source>
        <dbReference type="Proteomes" id="UP000557872"/>
    </source>
</evidence>
<keyword evidence="1" id="KW-0812">Transmembrane</keyword>
<dbReference type="Proteomes" id="UP000557872">
    <property type="component" value="Unassembled WGS sequence"/>
</dbReference>
<feature type="signal peptide" evidence="2">
    <location>
        <begin position="1"/>
        <end position="33"/>
    </location>
</feature>
<reference evidence="3 4" key="1">
    <citation type="submission" date="2020-07" db="EMBL/GenBank/DDBJ databases">
        <title>Roseicoccus Jingziensis gen. nov., sp. nov., isolated from coastal seawater.</title>
        <authorList>
            <person name="Feng X."/>
        </authorList>
    </citation>
    <scope>NUCLEOTIDE SEQUENCE [LARGE SCALE GENOMIC DNA]</scope>
    <source>
        <strain evidence="3 4">N1E253</strain>
    </source>
</reference>
<evidence type="ECO:0000256" key="1">
    <source>
        <dbReference type="SAM" id="Phobius"/>
    </source>
</evidence>
<sequence>MFDSLKPLWRRSPVKVFLHLSACLMVCFFSACQSEQQPQAENQEVGVVQESDVTLALRVSETRIQTSQGLEVNLQARHRQGVQLIFPEWGHRWGTFDVLEHHTSLPHLDEHGWIQQDVSLTLFPDAPGKQTVEALPVEVIQSDGRRRSIHTESISVEVVSVLHEPGSEPKLQDIVEESRPEYRLSTGRMLVYLIALALFVLVCLGIGIFLYRKFFRGGDRSSNARQLPDSRFLLTQDPEEALMNLEPILSRELSAVYHWKLCSNDFHHLSEHLDVSKPIHAELQQLISKYNSYQYAGARSQGDAEQLCRSFFFWIEQVIQESSNGVMVEGKGDMQ</sequence>
<evidence type="ECO:0000256" key="2">
    <source>
        <dbReference type="SAM" id="SignalP"/>
    </source>
</evidence>
<comment type="caution">
    <text evidence="3">The sequence shown here is derived from an EMBL/GenBank/DDBJ whole genome shotgun (WGS) entry which is preliminary data.</text>
</comment>
<accession>A0A851GB83</accession>
<feature type="transmembrane region" description="Helical" evidence="1">
    <location>
        <begin position="189"/>
        <end position="211"/>
    </location>
</feature>
<feature type="chain" id="PRO_5033067948" evidence="2">
    <location>
        <begin position="34"/>
        <end position="335"/>
    </location>
</feature>
<evidence type="ECO:0000313" key="3">
    <source>
        <dbReference type="EMBL" id="NWK54212.1"/>
    </source>
</evidence>
<proteinExistence type="predicted"/>
<dbReference type="EMBL" id="JACBAZ010000001">
    <property type="protein sequence ID" value="NWK54212.1"/>
    <property type="molecule type" value="Genomic_DNA"/>
</dbReference>
<dbReference type="PROSITE" id="PS51257">
    <property type="entry name" value="PROKAR_LIPOPROTEIN"/>
    <property type="match status" value="1"/>
</dbReference>
<keyword evidence="1" id="KW-1133">Transmembrane helix</keyword>
<keyword evidence="2" id="KW-0732">Signal</keyword>
<protein>
    <submittedName>
        <fullName evidence="3">Uncharacterized protein</fullName>
    </submittedName>
</protein>
<keyword evidence="1" id="KW-0472">Membrane</keyword>
<name>A0A851GB83_9BACT</name>
<keyword evidence="4" id="KW-1185">Reference proteome</keyword>
<organism evidence="3 4">
    <name type="scientific">Oceaniferula marina</name>
    <dbReference type="NCBI Taxonomy" id="2748318"/>
    <lineage>
        <taxon>Bacteria</taxon>
        <taxon>Pseudomonadati</taxon>
        <taxon>Verrucomicrobiota</taxon>
        <taxon>Verrucomicrobiia</taxon>
        <taxon>Verrucomicrobiales</taxon>
        <taxon>Verrucomicrobiaceae</taxon>
        <taxon>Oceaniferula</taxon>
    </lineage>
</organism>